<evidence type="ECO:0000313" key="1">
    <source>
        <dbReference type="Proteomes" id="UP000887576"/>
    </source>
</evidence>
<proteinExistence type="predicted"/>
<protein>
    <submittedName>
        <fullName evidence="2">Uncharacterized protein</fullName>
    </submittedName>
</protein>
<dbReference type="WBParaSite" id="JU765_v2.g7304.t1">
    <property type="protein sequence ID" value="JU765_v2.g7304.t1"/>
    <property type="gene ID" value="JU765_v2.g7304"/>
</dbReference>
<sequence length="986" mass="109890">MMFHVIIATVVLSLILPTVPSTDTPSIASLGSYAETIQECDNLNRTTYLRSEGMRIQEIPRSSIRAVSLNQCAKHCSMKTGAVDCHSFEYNAAAQTCSLQSSQGQPFGPSIVVNTNDPGVAFFQKICIASEELCAAPYAFERFPQHVLMGQALQVLSTDGLSECLALCLEAKRKFKIDCRSLMYYYETGECILNRETRKEFPESFTNDTKFHLVDYFENNCYDIACFGDAEIHWIRSEDFNIGIDKDVIMNGLTAEECKQACVENMVGAEMFPCKAFVYSSSKQECHLTAESGLIKHSLSLISGDTDAETTKNKLNAELSAISAGHYYEKYCVEGPVKCKDASFELISGKMLESYDKIIQTMSVAHCLHLCLSEVENCTSAMFFKDKNECVLNKKSQFSDPDLFKSDQNVDYYDNICDYEPGTLASLEKVAPAKNAFAMDDETFLSTGGSIDQALVNFREESLESSAEKRQKPVFQAAPAEKVKGTLETECRLDGIVITAHFEQPTSGALFIKDHSSTCRQIFTNSIQSQLEIPFPSSVDSNPDCPGIELAPNLWSFIVVIQKNNIGIPSLMTESDRVFNVTCDYSNTAVTSVQKDANKESEVFVTLKTTEEFIGKIRMSILRNSEPVTTVSLGEELELKWNIDSVKESDDKSQKFGYFIDECIAERLDGQPPDPAPLRLIYQGCPDEKVRNRLMRYPIVEVSDGFSTKMKAFRFDGSRRVRIRCAVNICVDECKPVTCESDRDFNSVLSYGKKRKKRQTVADLQNLLKKYHDAKINGNIQVGEEPEDDDSSTVMEHSTISGTYTIIENDKEALEAKGTNDSKVSLPLDLAKASLPVIPSIINNLEVENATEKSGMLDCDSLFSFDELSTLAFSFYKTKRKPSLRCQGPNSFYDENISLSSTASLTHSGSGDFYTTYFNQMKDSNVSQSKSIPSDGSKSNRNSSEKHQSVLSHSSLSQRHIEHTVQEPRMSSNRQSAAVAVARYRI</sequence>
<organism evidence="1 2">
    <name type="scientific">Panagrolaimus sp. JU765</name>
    <dbReference type="NCBI Taxonomy" id="591449"/>
    <lineage>
        <taxon>Eukaryota</taxon>
        <taxon>Metazoa</taxon>
        <taxon>Ecdysozoa</taxon>
        <taxon>Nematoda</taxon>
        <taxon>Chromadorea</taxon>
        <taxon>Rhabditida</taxon>
        <taxon>Tylenchina</taxon>
        <taxon>Panagrolaimomorpha</taxon>
        <taxon>Panagrolaimoidea</taxon>
        <taxon>Panagrolaimidae</taxon>
        <taxon>Panagrolaimus</taxon>
    </lineage>
</organism>
<accession>A0AC34RIN7</accession>
<evidence type="ECO:0000313" key="2">
    <source>
        <dbReference type="WBParaSite" id="JU765_v2.g7304.t1"/>
    </source>
</evidence>
<reference evidence="2" key="1">
    <citation type="submission" date="2022-11" db="UniProtKB">
        <authorList>
            <consortium name="WormBaseParasite"/>
        </authorList>
    </citation>
    <scope>IDENTIFICATION</scope>
</reference>
<dbReference type="Proteomes" id="UP000887576">
    <property type="component" value="Unplaced"/>
</dbReference>
<name>A0AC34RIN7_9BILA</name>